<dbReference type="PANTHER" id="PTHR19865:SF0">
    <property type="entry name" value="U3 SMALL NUCLEOLAR RNA-INTERACTING PROTEIN 2"/>
    <property type="match status" value="1"/>
</dbReference>
<evidence type="ECO:0000256" key="2">
    <source>
        <dbReference type="ARBA" id="ARBA00022574"/>
    </source>
</evidence>
<keyword evidence="2 5" id="KW-0853">WD repeat</keyword>
<feature type="compositionally biased region" description="Low complexity" evidence="6">
    <location>
        <begin position="29"/>
        <end position="38"/>
    </location>
</feature>
<dbReference type="PANTHER" id="PTHR19865">
    <property type="entry name" value="U3 SMALL NUCLEOLAR RNA INTERACTING PROTEIN 2"/>
    <property type="match status" value="1"/>
</dbReference>
<evidence type="ECO:0000256" key="4">
    <source>
        <dbReference type="ARBA" id="ARBA00023242"/>
    </source>
</evidence>
<organism evidence="7 8">
    <name type="scientific">Allomyces macrogynus (strain ATCC 38327)</name>
    <name type="common">Allomyces javanicus var. macrogynus</name>
    <dbReference type="NCBI Taxonomy" id="578462"/>
    <lineage>
        <taxon>Eukaryota</taxon>
        <taxon>Fungi</taxon>
        <taxon>Fungi incertae sedis</taxon>
        <taxon>Blastocladiomycota</taxon>
        <taxon>Blastocladiomycetes</taxon>
        <taxon>Blastocladiales</taxon>
        <taxon>Blastocladiaceae</taxon>
        <taxon>Allomyces</taxon>
    </lineage>
</organism>
<feature type="region of interest" description="Disordered" evidence="6">
    <location>
        <begin position="1"/>
        <end position="82"/>
    </location>
</feature>
<dbReference type="SUPFAM" id="SSF50978">
    <property type="entry name" value="WD40 repeat-like"/>
    <property type="match status" value="1"/>
</dbReference>
<dbReference type="OMA" id="MPEQARM"/>
<dbReference type="PROSITE" id="PS50082">
    <property type="entry name" value="WD_REPEATS_2"/>
    <property type="match status" value="4"/>
</dbReference>
<dbReference type="Gene3D" id="2.130.10.10">
    <property type="entry name" value="YVTN repeat-like/Quinoprotein amine dehydrogenase"/>
    <property type="match status" value="1"/>
</dbReference>
<dbReference type="InterPro" id="IPR039241">
    <property type="entry name" value="Rrp9-like"/>
</dbReference>
<dbReference type="STRING" id="578462.A0A0L0T0R6"/>
<dbReference type="InterPro" id="IPR001680">
    <property type="entry name" value="WD40_rpt"/>
</dbReference>
<dbReference type="InterPro" id="IPR019775">
    <property type="entry name" value="WD40_repeat_CS"/>
</dbReference>
<name>A0A0L0T0R6_ALLM3</name>
<reference evidence="8" key="2">
    <citation type="submission" date="2009-11" db="EMBL/GenBank/DDBJ databases">
        <title>The Genome Sequence of Allomyces macrogynus strain ATCC 38327.</title>
        <authorList>
            <consortium name="The Broad Institute Genome Sequencing Platform"/>
            <person name="Russ C."/>
            <person name="Cuomo C."/>
            <person name="Shea T."/>
            <person name="Young S.K."/>
            <person name="Zeng Q."/>
            <person name="Koehrsen M."/>
            <person name="Haas B."/>
            <person name="Borodovsky M."/>
            <person name="Guigo R."/>
            <person name="Alvarado L."/>
            <person name="Berlin A."/>
            <person name="Borenstein D."/>
            <person name="Chen Z."/>
            <person name="Engels R."/>
            <person name="Freedman E."/>
            <person name="Gellesch M."/>
            <person name="Goldberg J."/>
            <person name="Griggs A."/>
            <person name="Gujja S."/>
            <person name="Heiman D."/>
            <person name="Hepburn T."/>
            <person name="Howarth C."/>
            <person name="Jen D."/>
            <person name="Larson L."/>
            <person name="Lewis B."/>
            <person name="Mehta T."/>
            <person name="Park D."/>
            <person name="Pearson M."/>
            <person name="Roberts A."/>
            <person name="Saif S."/>
            <person name="Shenoy N."/>
            <person name="Sisk P."/>
            <person name="Stolte C."/>
            <person name="Sykes S."/>
            <person name="Walk T."/>
            <person name="White J."/>
            <person name="Yandava C."/>
            <person name="Burger G."/>
            <person name="Gray M.W."/>
            <person name="Holland P.W.H."/>
            <person name="King N."/>
            <person name="Lang F.B.F."/>
            <person name="Roger A.J."/>
            <person name="Ruiz-Trillo I."/>
            <person name="Lander E."/>
            <person name="Nusbaum C."/>
        </authorList>
    </citation>
    <scope>NUCLEOTIDE SEQUENCE [LARGE SCALE GENOMIC DNA]</scope>
    <source>
        <strain evidence="8">ATCC 38327</strain>
    </source>
</reference>
<dbReference type="SMART" id="SM00320">
    <property type="entry name" value="WD40"/>
    <property type="match status" value="6"/>
</dbReference>
<dbReference type="EMBL" id="GG745356">
    <property type="protein sequence ID" value="KNE68347.1"/>
    <property type="molecule type" value="Genomic_DNA"/>
</dbReference>
<dbReference type="InterPro" id="IPR036322">
    <property type="entry name" value="WD40_repeat_dom_sf"/>
</dbReference>
<feature type="repeat" description="WD" evidence="5">
    <location>
        <begin position="295"/>
        <end position="328"/>
    </location>
</feature>
<dbReference type="Proteomes" id="UP000054350">
    <property type="component" value="Unassembled WGS sequence"/>
</dbReference>
<evidence type="ECO:0000256" key="1">
    <source>
        <dbReference type="ARBA" id="ARBA00004123"/>
    </source>
</evidence>
<sequence length="543" mass="59316">MAKDSFFLSDGGGPAFGGKAKTARKRPARAAPAKSGGKPSKKAKRDEELASDNDTVGSGDDIDRNLVSDDENDVGSDDDRDETAAEKRLRLAKAYIDQVKSDAARRAEYMDMDMDDSDDAEELISGQLRDSALEAKGRLWRHLARQYTALPPSTTTKFPRGHQLALTCVAATPDRRFIFTGGKDGTLIKWNAATMAKEKVVLGLQKKAPASVVGHTREINCLAVSPKYVATGGNDGRINIWTVDDLRHVRAFTSHRDAVTGLVFRRGSACDLYSSSRDRTVKTWNLDEMTYVETLFGHQEAITAIDALSKERCVTAGGRDMTMRLWKIVDEAQLVFRGSNTTHGSLDCVYLVTDDLFVSGDDNGTLSLWSTNKKKAMHSVKLAHGTLPRTSADDEGKLPSKPYWVTALAGIKFSDLFFSASWNGEVKCWRIDKGSMTFSLVSSVHVPGCVNGLSVVEPVEYPPPCTALDDAAGERPRHVSDLADHGITVYAATGQEHKDGRWWKVQEARNVVYSVWFAPVVDAKPNAAPVGASKTKGKSNRGR</sequence>
<evidence type="ECO:0000256" key="3">
    <source>
        <dbReference type="ARBA" id="ARBA00022737"/>
    </source>
</evidence>
<dbReference type="InterPro" id="IPR020472">
    <property type="entry name" value="WD40_PAC1"/>
</dbReference>
<dbReference type="CDD" id="cd00200">
    <property type="entry name" value="WD40"/>
    <property type="match status" value="1"/>
</dbReference>
<dbReference type="FunFam" id="2.130.10.10:FF:000509">
    <property type="entry name" value="U3 small nucleolar RNA-interacting protein"/>
    <property type="match status" value="1"/>
</dbReference>
<feature type="compositionally biased region" description="Acidic residues" evidence="6">
    <location>
        <begin position="68"/>
        <end position="81"/>
    </location>
</feature>
<dbReference type="PROSITE" id="PS50294">
    <property type="entry name" value="WD_REPEATS_REGION"/>
    <property type="match status" value="3"/>
</dbReference>
<proteinExistence type="predicted"/>
<dbReference type="PRINTS" id="PR00320">
    <property type="entry name" value="GPROTEINBRPT"/>
</dbReference>
<keyword evidence="4" id="KW-0539">Nucleus</keyword>
<protein>
    <submittedName>
        <fullName evidence="7">Uncharacterized protein</fullName>
    </submittedName>
</protein>
<keyword evidence="3" id="KW-0677">Repeat</keyword>
<evidence type="ECO:0000256" key="6">
    <source>
        <dbReference type="SAM" id="MobiDB-lite"/>
    </source>
</evidence>
<evidence type="ECO:0000256" key="5">
    <source>
        <dbReference type="PROSITE-ProRule" id="PRU00221"/>
    </source>
</evidence>
<dbReference type="AlphaFoldDB" id="A0A0L0T0R6"/>
<dbReference type="VEuPathDB" id="FungiDB:AMAG_13005"/>
<keyword evidence="8" id="KW-1185">Reference proteome</keyword>
<dbReference type="GO" id="GO:0034511">
    <property type="term" value="F:U3 snoRNA binding"/>
    <property type="evidence" value="ECO:0007669"/>
    <property type="project" value="InterPro"/>
</dbReference>
<reference evidence="7 8" key="1">
    <citation type="submission" date="2009-11" db="EMBL/GenBank/DDBJ databases">
        <title>Annotation of Allomyces macrogynus ATCC 38327.</title>
        <authorList>
            <consortium name="The Broad Institute Genome Sequencing Platform"/>
            <person name="Russ C."/>
            <person name="Cuomo C."/>
            <person name="Burger G."/>
            <person name="Gray M.W."/>
            <person name="Holland P.W.H."/>
            <person name="King N."/>
            <person name="Lang F.B.F."/>
            <person name="Roger A.J."/>
            <person name="Ruiz-Trillo I."/>
            <person name="Young S.K."/>
            <person name="Zeng Q."/>
            <person name="Gargeya S."/>
            <person name="Fitzgerald M."/>
            <person name="Haas B."/>
            <person name="Abouelleil A."/>
            <person name="Alvarado L."/>
            <person name="Arachchi H.M."/>
            <person name="Berlin A."/>
            <person name="Chapman S.B."/>
            <person name="Gearin G."/>
            <person name="Goldberg J."/>
            <person name="Griggs A."/>
            <person name="Gujja S."/>
            <person name="Hansen M."/>
            <person name="Heiman D."/>
            <person name="Howarth C."/>
            <person name="Larimer J."/>
            <person name="Lui A."/>
            <person name="MacDonald P.J.P."/>
            <person name="McCowen C."/>
            <person name="Montmayeur A."/>
            <person name="Murphy C."/>
            <person name="Neiman D."/>
            <person name="Pearson M."/>
            <person name="Priest M."/>
            <person name="Roberts A."/>
            <person name="Saif S."/>
            <person name="Shea T."/>
            <person name="Sisk P."/>
            <person name="Stolte C."/>
            <person name="Sykes S."/>
            <person name="Wortman J."/>
            <person name="Nusbaum C."/>
            <person name="Birren B."/>
        </authorList>
    </citation>
    <scope>NUCLEOTIDE SEQUENCE [LARGE SCALE GENOMIC DNA]</scope>
    <source>
        <strain evidence="7 8">ATCC 38327</strain>
    </source>
</reference>
<dbReference type="OrthoDB" id="189968at2759"/>
<accession>A0A0L0T0R6</accession>
<dbReference type="eggNOG" id="KOG0299">
    <property type="taxonomic scope" value="Eukaryota"/>
</dbReference>
<dbReference type="PROSITE" id="PS00678">
    <property type="entry name" value="WD_REPEATS_1"/>
    <property type="match status" value="1"/>
</dbReference>
<evidence type="ECO:0000313" key="7">
    <source>
        <dbReference type="EMBL" id="KNE68347.1"/>
    </source>
</evidence>
<dbReference type="GO" id="GO:0032040">
    <property type="term" value="C:small-subunit processome"/>
    <property type="evidence" value="ECO:0007669"/>
    <property type="project" value="TreeGrafter"/>
</dbReference>
<gene>
    <name evidence="7" type="ORF">AMAG_13005</name>
</gene>
<evidence type="ECO:0000313" key="8">
    <source>
        <dbReference type="Proteomes" id="UP000054350"/>
    </source>
</evidence>
<feature type="repeat" description="WD" evidence="5">
    <location>
        <begin position="252"/>
        <end position="294"/>
    </location>
</feature>
<dbReference type="InterPro" id="IPR015943">
    <property type="entry name" value="WD40/YVTN_repeat-like_dom_sf"/>
</dbReference>
<feature type="repeat" description="WD" evidence="5">
    <location>
        <begin position="212"/>
        <end position="251"/>
    </location>
</feature>
<dbReference type="Pfam" id="PF00400">
    <property type="entry name" value="WD40"/>
    <property type="match status" value="4"/>
</dbReference>
<feature type="repeat" description="WD" evidence="5">
    <location>
        <begin position="159"/>
        <end position="200"/>
    </location>
</feature>
<comment type="subcellular location">
    <subcellularLocation>
        <location evidence="1">Nucleus</location>
    </subcellularLocation>
</comment>